<reference evidence="11 12" key="1">
    <citation type="journal article" date="2018" name="Science">
        <title>The opium poppy genome and morphinan production.</title>
        <authorList>
            <person name="Guo L."/>
            <person name="Winzer T."/>
            <person name="Yang X."/>
            <person name="Li Y."/>
            <person name="Ning Z."/>
            <person name="He Z."/>
            <person name="Teodor R."/>
            <person name="Lu Y."/>
            <person name="Bowser T.A."/>
            <person name="Graham I.A."/>
            <person name="Ye K."/>
        </authorList>
    </citation>
    <scope>NUCLEOTIDE SEQUENCE [LARGE SCALE GENOMIC DNA]</scope>
    <source>
        <strain evidence="12">cv. HN1</strain>
        <tissue evidence="11">Leaves</tissue>
    </source>
</reference>
<evidence type="ECO:0000256" key="10">
    <source>
        <dbReference type="SAM" id="SignalP"/>
    </source>
</evidence>
<name>A0A4Y7I9C9_PAPSO</name>
<accession>A0A4Y7I9C9</accession>
<dbReference type="OrthoDB" id="187139at2759"/>
<gene>
    <name evidence="11" type="ORF">C5167_036956</name>
</gene>
<evidence type="ECO:0000256" key="3">
    <source>
        <dbReference type="ARBA" id="ARBA00022512"/>
    </source>
</evidence>
<feature type="signal peptide" evidence="10">
    <location>
        <begin position="1"/>
        <end position="25"/>
    </location>
</feature>
<evidence type="ECO:0000256" key="1">
    <source>
        <dbReference type="ARBA" id="ARBA00004191"/>
    </source>
</evidence>
<dbReference type="GO" id="GO:0005975">
    <property type="term" value="P:carbohydrate metabolic process"/>
    <property type="evidence" value="ECO:0007669"/>
    <property type="project" value="InterPro"/>
</dbReference>
<dbReference type="InterPro" id="IPR011050">
    <property type="entry name" value="Pectin_lyase_fold/virulence"/>
</dbReference>
<evidence type="ECO:0000256" key="4">
    <source>
        <dbReference type="ARBA" id="ARBA00022525"/>
    </source>
</evidence>
<evidence type="ECO:0000313" key="11">
    <source>
        <dbReference type="EMBL" id="RZC44005.1"/>
    </source>
</evidence>
<dbReference type="Gene3D" id="2.160.20.10">
    <property type="entry name" value="Single-stranded right-handed beta-helix, Pectin lyase-like"/>
    <property type="match status" value="1"/>
</dbReference>
<dbReference type="AlphaFoldDB" id="A0A4Y7I9C9"/>
<keyword evidence="12" id="KW-1185">Reference proteome</keyword>
<sequence length="414" mass="44068">MANVRINAAVILLFLPLVFSNVADALGFGSKLGGPPPTVFNVLKYGAVPNGHDDCAEAFVQAWQAACHHPGGNARLLVPAGHYKLLPVVFQGPCTTSPIVVQVQGIVTGSDQVSDYEENQWILFENINGLVLTGGGTFDGSGDKTWKYNDCHVNPDCQLLAVGLKFSHVTKGVVRQLNSLNPQGFHMSLYKCDDFKIHSMHITAPMTSPNTDGIHVSTSNNIRISRSIIATGDDCVSVGQGSTNVSVSKVTCGPGHGISVGSLGKQQDELDVRGLIVRNCTLSGTENGLRIKTWPASPAIKASHFIYQDIIMNNVKNPIIIDQCYGSKKKCVSQPSKVAVSDVHFINVHGTSVSNVAINIGCSPMVPCQNVDLFNVNLKYTGPANHGSESSSVCTNAKVGFRGINYPALCKAVA</sequence>
<comment type="similarity">
    <text evidence="2 9">Belongs to the glycosyl hydrolase 28 family.</text>
</comment>
<keyword evidence="7" id="KW-0961">Cell wall biogenesis/degradation</keyword>
<evidence type="ECO:0000256" key="5">
    <source>
        <dbReference type="ARBA" id="ARBA00022801"/>
    </source>
</evidence>
<feature type="active site" evidence="8">
    <location>
        <position position="256"/>
    </location>
</feature>
<dbReference type="InterPro" id="IPR006626">
    <property type="entry name" value="PbH1"/>
</dbReference>
<feature type="chain" id="PRO_5021474473" description="Exopolygalacturonase-like" evidence="10">
    <location>
        <begin position="26"/>
        <end position="414"/>
    </location>
</feature>
<evidence type="ECO:0000256" key="8">
    <source>
        <dbReference type="PROSITE-ProRule" id="PRU10052"/>
    </source>
</evidence>
<dbReference type="EMBL" id="CM010715">
    <property type="protein sequence ID" value="RZC44005.1"/>
    <property type="molecule type" value="Genomic_DNA"/>
</dbReference>
<evidence type="ECO:0008006" key="13">
    <source>
        <dbReference type="Google" id="ProtNLM"/>
    </source>
</evidence>
<evidence type="ECO:0000256" key="7">
    <source>
        <dbReference type="ARBA" id="ARBA00023316"/>
    </source>
</evidence>
<dbReference type="FunFam" id="2.160.20.10:FF:000004">
    <property type="entry name" value="Pectin lyase-like superfamily protein"/>
    <property type="match status" value="1"/>
</dbReference>
<dbReference type="Proteomes" id="UP000316621">
    <property type="component" value="Chromosome 1"/>
</dbReference>
<dbReference type="PANTHER" id="PTHR31375">
    <property type="match status" value="1"/>
</dbReference>
<keyword evidence="10" id="KW-0732">Signal</keyword>
<dbReference type="Gramene" id="RZC44005">
    <property type="protein sequence ID" value="RZC44005"/>
    <property type="gene ID" value="C5167_036956"/>
</dbReference>
<dbReference type="OMA" id="WQFNDCK"/>
<evidence type="ECO:0000313" key="12">
    <source>
        <dbReference type="Proteomes" id="UP000316621"/>
    </source>
</evidence>
<keyword evidence="5 9" id="KW-0378">Hydrolase</keyword>
<dbReference type="GO" id="GO:0004650">
    <property type="term" value="F:polygalacturonase activity"/>
    <property type="evidence" value="ECO:0007669"/>
    <property type="project" value="InterPro"/>
</dbReference>
<comment type="subcellular location">
    <subcellularLocation>
        <location evidence="1">Secreted</location>
        <location evidence="1">Cell wall</location>
    </subcellularLocation>
</comment>
<dbReference type="STRING" id="3469.A0A4Y7I9C9"/>
<dbReference type="InterPro" id="IPR012334">
    <property type="entry name" value="Pectin_lyas_fold"/>
</dbReference>
<dbReference type="GO" id="GO:0071555">
    <property type="term" value="P:cell wall organization"/>
    <property type="evidence" value="ECO:0007669"/>
    <property type="project" value="UniProtKB-KW"/>
</dbReference>
<dbReference type="Pfam" id="PF00295">
    <property type="entry name" value="Glyco_hydro_28"/>
    <property type="match status" value="1"/>
</dbReference>
<evidence type="ECO:0000256" key="9">
    <source>
        <dbReference type="RuleBase" id="RU361169"/>
    </source>
</evidence>
<evidence type="ECO:0000256" key="2">
    <source>
        <dbReference type="ARBA" id="ARBA00008834"/>
    </source>
</evidence>
<dbReference type="SMART" id="SM00710">
    <property type="entry name" value="PbH1"/>
    <property type="match status" value="5"/>
</dbReference>
<dbReference type="SUPFAM" id="SSF51126">
    <property type="entry name" value="Pectin lyase-like"/>
    <property type="match status" value="1"/>
</dbReference>
<proteinExistence type="inferred from homology"/>
<dbReference type="PROSITE" id="PS00502">
    <property type="entry name" value="POLYGALACTURONASE"/>
    <property type="match status" value="1"/>
</dbReference>
<dbReference type="InterPro" id="IPR000743">
    <property type="entry name" value="Glyco_hydro_28"/>
</dbReference>
<keyword evidence="6 9" id="KW-0326">Glycosidase</keyword>
<protein>
    <recommendedName>
        <fullName evidence="13">Exopolygalacturonase-like</fullName>
    </recommendedName>
</protein>
<keyword evidence="4" id="KW-0964">Secreted</keyword>
<keyword evidence="3" id="KW-0134">Cell wall</keyword>
<organism evidence="11 12">
    <name type="scientific">Papaver somniferum</name>
    <name type="common">Opium poppy</name>
    <dbReference type="NCBI Taxonomy" id="3469"/>
    <lineage>
        <taxon>Eukaryota</taxon>
        <taxon>Viridiplantae</taxon>
        <taxon>Streptophyta</taxon>
        <taxon>Embryophyta</taxon>
        <taxon>Tracheophyta</taxon>
        <taxon>Spermatophyta</taxon>
        <taxon>Magnoliopsida</taxon>
        <taxon>Ranunculales</taxon>
        <taxon>Papaveraceae</taxon>
        <taxon>Papaveroideae</taxon>
        <taxon>Papaver</taxon>
    </lineage>
</organism>
<evidence type="ECO:0000256" key="6">
    <source>
        <dbReference type="ARBA" id="ARBA00023295"/>
    </source>
</evidence>